<dbReference type="RefSeq" id="WP_089260304.1">
    <property type="nucleotide sequence ID" value="NZ_FZNV01000002.1"/>
</dbReference>
<reference evidence="1 2" key="1">
    <citation type="submission" date="2017-06" db="EMBL/GenBank/DDBJ databases">
        <authorList>
            <person name="Varghese N."/>
            <person name="Submissions S."/>
        </authorList>
    </citation>
    <scope>NUCLEOTIDE SEQUENCE [LARGE SCALE GENOMIC DNA]</scope>
    <source>
        <strain evidence="1 2">DSM 19840</strain>
    </source>
</reference>
<proteinExistence type="predicted"/>
<protein>
    <recommendedName>
        <fullName evidence="3">DUF3823 domain-containing protein</fullName>
    </recommendedName>
</protein>
<dbReference type="EMBL" id="FZNV01000002">
    <property type="protein sequence ID" value="SNR45502.1"/>
    <property type="molecule type" value="Genomic_DNA"/>
</dbReference>
<sequence length="238" mass="26769">MRYNTIILITIITLIVNGCYDSEEDLTVNRQFSLRNLQSKDSIIANGFSFYSFEVEVPGVRYGGSKEISLESTWGEWNNGTNSSTIQIKYNKITDSYTDTVLLKAGRVPGAFSIAVTEKSSHLGTYNFDAIPQYPSFIQILADSVQLKLSPGNTTKIRALFSNDNGFPSYNTKFRFKTQDPVSIFPRDVFIDSAETIATLQISTETRIDTVKVYGELPNLHNPQQFFADTLKIKIINE</sequence>
<evidence type="ECO:0000313" key="1">
    <source>
        <dbReference type="EMBL" id="SNR45502.1"/>
    </source>
</evidence>
<gene>
    <name evidence="1" type="ORF">SAMN04488009_1863</name>
</gene>
<evidence type="ECO:0008006" key="3">
    <source>
        <dbReference type="Google" id="ProtNLM"/>
    </source>
</evidence>
<evidence type="ECO:0000313" key="2">
    <source>
        <dbReference type="Proteomes" id="UP000198337"/>
    </source>
</evidence>
<keyword evidence="2" id="KW-1185">Reference proteome</keyword>
<organism evidence="1 2">
    <name type="scientific">Maribacter sedimenticola</name>
    <dbReference type="NCBI Taxonomy" id="228956"/>
    <lineage>
        <taxon>Bacteria</taxon>
        <taxon>Pseudomonadati</taxon>
        <taxon>Bacteroidota</taxon>
        <taxon>Flavobacteriia</taxon>
        <taxon>Flavobacteriales</taxon>
        <taxon>Flavobacteriaceae</taxon>
        <taxon>Maribacter</taxon>
    </lineage>
</organism>
<dbReference type="Proteomes" id="UP000198337">
    <property type="component" value="Unassembled WGS sequence"/>
</dbReference>
<comment type="caution">
    <text evidence="1">The sequence shown here is derived from an EMBL/GenBank/DDBJ whole genome shotgun (WGS) entry which is preliminary data.</text>
</comment>
<name>A0ABY1SHD9_9FLAO</name>
<accession>A0ABY1SHD9</accession>